<sequence length="74" mass="8448">MSEADEAITVKLRELEIAHEEQRLAMEIAHKERLLAMEFAYEGQLSRRNRRIEWAALGSVALVIVAVLVATLTW</sequence>
<organism evidence="2 3">
    <name type="scientific">Pengzhenrongella sicca</name>
    <dbReference type="NCBI Taxonomy" id="2819238"/>
    <lineage>
        <taxon>Bacteria</taxon>
        <taxon>Bacillati</taxon>
        <taxon>Actinomycetota</taxon>
        <taxon>Actinomycetes</taxon>
        <taxon>Micrococcales</taxon>
        <taxon>Pengzhenrongella</taxon>
    </lineage>
</organism>
<protein>
    <submittedName>
        <fullName evidence="2">Uncharacterized protein</fullName>
    </submittedName>
</protein>
<proteinExistence type="predicted"/>
<dbReference type="RefSeq" id="WP_227425130.1">
    <property type="nucleotide sequence ID" value="NZ_CP071868.1"/>
</dbReference>
<dbReference type="EMBL" id="CP071868">
    <property type="protein sequence ID" value="QTE30761.1"/>
    <property type="molecule type" value="Genomic_DNA"/>
</dbReference>
<reference evidence="2" key="1">
    <citation type="submission" date="2021-03" db="EMBL/GenBank/DDBJ databases">
        <title>Pengzhenrongella sicca gen. nov., sp. nov., a new member of suborder Micrococcineae isolated from High-Arctic tundra soil.</title>
        <authorList>
            <person name="Peng F."/>
        </authorList>
    </citation>
    <scope>NUCLEOTIDE SEQUENCE</scope>
    <source>
        <strain evidence="2">LRZ-2</strain>
    </source>
</reference>
<name>A0A8A4ZH93_9MICO</name>
<accession>A0A8A4ZH93</accession>
<gene>
    <name evidence="2" type="ORF">J4E96_07425</name>
</gene>
<dbReference type="KEGG" id="psic:J4E96_07425"/>
<evidence type="ECO:0000313" key="3">
    <source>
        <dbReference type="Proteomes" id="UP000663937"/>
    </source>
</evidence>
<keyword evidence="1" id="KW-0472">Membrane</keyword>
<dbReference type="AlphaFoldDB" id="A0A8A4ZH93"/>
<evidence type="ECO:0000313" key="2">
    <source>
        <dbReference type="EMBL" id="QTE30761.1"/>
    </source>
</evidence>
<keyword evidence="1" id="KW-0812">Transmembrane</keyword>
<evidence type="ECO:0000256" key="1">
    <source>
        <dbReference type="SAM" id="Phobius"/>
    </source>
</evidence>
<keyword evidence="3" id="KW-1185">Reference proteome</keyword>
<feature type="transmembrane region" description="Helical" evidence="1">
    <location>
        <begin position="54"/>
        <end position="73"/>
    </location>
</feature>
<dbReference type="Proteomes" id="UP000663937">
    <property type="component" value="Chromosome"/>
</dbReference>
<keyword evidence="1" id="KW-1133">Transmembrane helix</keyword>